<dbReference type="GO" id="GO:0061733">
    <property type="term" value="F:protein-lysine-acetyltransferase activity"/>
    <property type="evidence" value="ECO:0007669"/>
    <property type="project" value="UniProtKB-EC"/>
</dbReference>
<reference evidence="8 9" key="1">
    <citation type="submission" date="2011-07" db="EMBL/GenBank/DDBJ databases">
        <authorList>
            <person name="Coyne R."/>
            <person name="Brami D."/>
            <person name="Johnson J."/>
            <person name="Hostetler J."/>
            <person name="Hannick L."/>
            <person name="Clark T."/>
            <person name="Cassidy-Hanley D."/>
            <person name="Inman J."/>
        </authorList>
    </citation>
    <scope>NUCLEOTIDE SEQUENCE [LARGE SCALE GENOMIC DNA]</scope>
    <source>
        <strain evidence="8 9">G5</strain>
    </source>
</reference>
<keyword evidence="8" id="KW-0012">Acyltransferase</keyword>
<keyword evidence="1" id="KW-0479">Metal-binding</keyword>
<evidence type="ECO:0000313" key="8">
    <source>
        <dbReference type="EMBL" id="EGR27007.1"/>
    </source>
</evidence>
<dbReference type="Gene3D" id="3.30.40.10">
    <property type="entry name" value="Zinc/RING finger domain, C3HC4 (zinc finger)"/>
    <property type="match status" value="2"/>
</dbReference>
<dbReference type="EC" id="5.2.1.8" evidence="8"/>
<evidence type="ECO:0000313" key="9">
    <source>
        <dbReference type="Proteomes" id="UP000008983"/>
    </source>
</evidence>
<dbReference type="OrthoDB" id="313399at2759"/>
<dbReference type="PROSITE" id="PS01359">
    <property type="entry name" value="ZF_PHD_1"/>
    <property type="match status" value="1"/>
</dbReference>
<dbReference type="EC" id="2.3.1.48" evidence="8"/>
<evidence type="ECO:0000256" key="4">
    <source>
        <dbReference type="PROSITE-ProRule" id="PRU00146"/>
    </source>
</evidence>
<organism evidence="8 9">
    <name type="scientific">Ichthyophthirius multifiliis</name>
    <name type="common">White spot disease agent</name>
    <name type="synonym">Ich</name>
    <dbReference type="NCBI Taxonomy" id="5932"/>
    <lineage>
        <taxon>Eukaryota</taxon>
        <taxon>Sar</taxon>
        <taxon>Alveolata</taxon>
        <taxon>Ciliophora</taxon>
        <taxon>Intramacronucleata</taxon>
        <taxon>Oligohymenophorea</taxon>
        <taxon>Hymenostomatida</taxon>
        <taxon>Ophryoglenina</taxon>
        <taxon>Ichthyophthirius</taxon>
    </lineage>
</organism>
<keyword evidence="2 4" id="KW-0863">Zinc-finger</keyword>
<dbReference type="InParanoid" id="G0R699"/>
<dbReference type="PROSITE" id="PS50016">
    <property type="entry name" value="ZF_PHD_2"/>
    <property type="match status" value="1"/>
</dbReference>
<dbReference type="eggNOG" id="KOG0955">
    <property type="taxonomic scope" value="Eukaryota"/>
</dbReference>
<dbReference type="GeneID" id="14903064"/>
<dbReference type="SMART" id="SM00249">
    <property type="entry name" value="PHD"/>
    <property type="match status" value="2"/>
</dbReference>
<dbReference type="AlphaFoldDB" id="G0R699"/>
<sequence length="544" mass="65800">MSQDIFNNKNLKYSEFANKCELQKDNKQEIEQSSQQNNSQQEGLYYDYHTICKKNYDEQELIAQPKHKYVWCHISCILYVPECFFENKYFVNNIKGLDKIDQLRFELECAICKQKNSGSCIQCQKNNCIYSFHPECARIQNIHLEIQNNEKQQYIIYCDYHKPLQIIKTLDYKEKNTKFFTKKNNQNENIIYLKKINQKIQQQQQNNEIDIETITQKDEQIQQNNNNNNNQSLQYQVIHFPGQEFLKHFKTIINQIEFSKIIKCESPDTKLELYKKYINIQKSKNQKKNFEQILQKRFRKSKYFKLRQLKKNEIEQQLFKLNENNNKFDIKNLSKKYIKKANKISKDKNKKKKLKLNTKKIGKVKKQIEKIKETEEKYAENYESVNEDSDQLYCICRQKYTYGDQMMACEICNEWFHFKCLGYKGSIEEAEKIQFICTLCYNKQDQIQQMKIFNEYKDSFENYKKYITNSINGEQEKLYQIDDQKENNQLQANTDSFKANKNNQKYVIFYCIYNILFFLFIKEINCQINVKFKSYINQENINVN</sequence>
<evidence type="ECO:0000256" key="3">
    <source>
        <dbReference type="ARBA" id="ARBA00022833"/>
    </source>
</evidence>
<dbReference type="RefSeq" id="XP_004023891.1">
    <property type="nucleotide sequence ID" value="XM_004023842.1"/>
</dbReference>
<dbReference type="InterPro" id="IPR013083">
    <property type="entry name" value="Znf_RING/FYVE/PHD"/>
</dbReference>
<accession>G0R699</accession>
<dbReference type="InterPro" id="IPR011011">
    <property type="entry name" value="Znf_FYVE_PHD"/>
</dbReference>
<dbReference type="InterPro" id="IPR034732">
    <property type="entry name" value="EPHD"/>
</dbReference>
<dbReference type="PANTHER" id="PTHR13793">
    <property type="entry name" value="PHD FINGER PROTEINS"/>
    <property type="match status" value="1"/>
</dbReference>
<keyword evidence="9" id="KW-1185">Reference proteome</keyword>
<dbReference type="GO" id="GO:0008270">
    <property type="term" value="F:zinc ion binding"/>
    <property type="evidence" value="ECO:0007669"/>
    <property type="project" value="UniProtKB-KW"/>
</dbReference>
<keyword evidence="8" id="KW-0413">Isomerase</keyword>
<dbReference type="GO" id="GO:0006357">
    <property type="term" value="P:regulation of transcription by RNA polymerase II"/>
    <property type="evidence" value="ECO:0007669"/>
    <property type="project" value="TreeGrafter"/>
</dbReference>
<dbReference type="SUPFAM" id="SSF57903">
    <property type="entry name" value="FYVE/PHD zinc finger"/>
    <property type="match status" value="1"/>
</dbReference>
<dbReference type="EMBL" id="GL984392">
    <property type="protein sequence ID" value="EGR27007.1"/>
    <property type="molecule type" value="Genomic_DNA"/>
</dbReference>
<keyword evidence="8" id="KW-0808">Transferase</keyword>
<evidence type="ECO:0000256" key="1">
    <source>
        <dbReference type="ARBA" id="ARBA00022723"/>
    </source>
</evidence>
<evidence type="ECO:0000259" key="6">
    <source>
        <dbReference type="PROSITE" id="PS50016"/>
    </source>
</evidence>
<dbReference type="STRING" id="857967.G0R699"/>
<name>G0R699_ICHMU</name>
<gene>
    <name evidence="8" type="ORF">IMG5_203190</name>
</gene>
<evidence type="ECO:0000256" key="5">
    <source>
        <dbReference type="SAM" id="Coils"/>
    </source>
</evidence>
<dbReference type="Proteomes" id="UP000008983">
    <property type="component" value="Unassembled WGS sequence"/>
</dbReference>
<evidence type="ECO:0000256" key="2">
    <source>
        <dbReference type="ARBA" id="ARBA00022771"/>
    </source>
</evidence>
<dbReference type="InterPro" id="IPR019787">
    <property type="entry name" value="Znf_PHD-finger"/>
</dbReference>
<feature type="coiled-coil region" evidence="5">
    <location>
        <begin position="361"/>
        <end position="388"/>
    </location>
</feature>
<dbReference type="GO" id="GO:0003755">
    <property type="term" value="F:peptidyl-prolyl cis-trans isomerase activity"/>
    <property type="evidence" value="ECO:0007669"/>
    <property type="project" value="UniProtKB-EC"/>
</dbReference>
<evidence type="ECO:0000259" key="7">
    <source>
        <dbReference type="PROSITE" id="PS51805"/>
    </source>
</evidence>
<proteinExistence type="predicted"/>
<keyword evidence="5" id="KW-0175">Coiled coil</keyword>
<dbReference type="InterPro" id="IPR019786">
    <property type="entry name" value="Zinc_finger_PHD-type_CS"/>
</dbReference>
<dbReference type="InterPro" id="IPR050701">
    <property type="entry name" value="Histone_Mod_Regulator"/>
</dbReference>
<protein>
    <submittedName>
        <fullName evidence="8">PHD-finger family protein, putative</fullName>
        <ecNumber evidence="8">2.3.1.48</ecNumber>
        <ecNumber evidence="8">5.2.1.8</ecNumber>
    </submittedName>
</protein>
<keyword evidence="3" id="KW-0862">Zinc</keyword>
<dbReference type="Pfam" id="PF00628">
    <property type="entry name" value="PHD"/>
    <property type="match status" value="1"/>
</dbReference>
<feature type="domain" description="PHD-type" evidence="6">
    <location>
        <begin position="391"/>
        <end position="443"/>
    </location>
</feature>
<dbReference type="PANTHER" id="PTHR13793:SF107">
    <property type="entry name" value="BROMODOMAIN-CONTAINING PROTEIN HOMOLOG"/>
    <property type="match status" value="1"/>
</dbReference>
<dbReference type="Pfam" id="PF13832">
    <property type="entry name" value="zf-HC5HC2H_2"/>
    <property type="match status" value="1"/>
</dbReference>
<dbReference type="PROSITE" id="PS51805">
    <property type="entry name" value="EPHD"/>
    <property type="match status" value="1"/>
</dbReference>
<feature type="domain" description="PHD-type" evidence="7">
    <location>
        <begin position="39"/>
        <end position="162"/>
    </location>
</feature>
<dbReference type="InterPro" id="IPR001965">
    <property type="entry name" value="Znf_PHD"/>
</dbReference>
<dbReference type="OMA" id="TDIMERD"/>